<keyword evidence="3" id="KW-0597">Phosphoprotein</keyword>
<feature type="coiled-coil region" evidence="6">
    <location>
        <begin position="565"/>
        <end position="614"/>
    </location>
</feature>
<dbReference type="SMART" id="SM00388">
    <property type="entry name" value="HisKA"/>
    <property type="match status" value="1"/>
</dbReference>
<accession>A0A328BBY7</accession>
<dbReference type="SUPFAM" id="SSF55874">
    <property type="entry name" value="ATPase domain of HSP90 chaperone/DNA topoisomerase II/histidine kinase"/>
    <property type="match status" value="1"/>
</dbReference>
<dbReference type="InterPro" id="IPR000014">
    <property type="entry name" value="PAS"/>
</dbReference>
<feature type="coiled-coil region" evidence="6">
    <location>
        <begin position="735"/>
        <end position="769"/>
    </location>
</feature>
<dbReference type="Pfam" id="PF08448">
    <property type="entry name" value="PAS_4"/>
    <property type="match status" value="4"/>
</dbReference>
<dbReference type="PANTHER" id="PTHR43304:SF1">
    <property type="entry name" value="PAC DOMAIN-CONTAINING PROTEIN"/>
    <property type="match status" value="1"/>
</dbReference>
<dbReference type="Gene3D" id="3.30.565.10">
    <property type="entry name" value="Histidine kinase-like ATPase, C-terminal domain"/>
    <property type="match status" value="1"/>
</dbReference>
<dbReference type="OrthoDB" id="9766459at2"/>
<feature type="domain" description="PAC" evidence="8">
    <location>
        <begin position="528"/>
        <end position="581"/>
    </location>
</feature>
<evidence type="ECO:0000259" key="8">
    <source>
        <dbReference type="PROSITE" id="PS50113"/>
    </source>
</evidence>
<dbReference type="PROSITE" id="PS50109">
    <property type="entry name" value="HIS_KIN"/>
    <property type="match status" value="1"/>
</dbReference>
<dbReference type="AlphaFoldDB" id="A0A328BBY7"/>
<dbReference type="CDD" id="cd00130">
    <property type="entry name" value="PAS"/>
    <property type="match status" value="1"/>
</dbReference>
<feature type="domain" description="PAC" evidence="8">
    <location>
        <begin position="689"/>
        <end position="744"/>
    </location>
</feature>
<dbReference type="InterPro" id="IPR035965">
    <property type="entry name" value="PAS-like_dom_sf"/>
</dbReference>
<organism evidence="9 10">
    <name type="scientific">Hymenobacter edaphi</name>
    <dbReference type="NCBI Taxonomy" id="2211146"/>
    <lineage>
        <taxon>Bacteria</taxon>
        <taxon>Pseudomonadati</taxon>
        <taxon>Bacteroidota</taxon>
        <taxon>Cytophagia</taxon>
        <taxon>Cytophagales</taxon>
        <taxon>Hymenobacteraceae</taxon>
        <taxon>Hymenobacter</taxon>
    </lineage>
</organism>
<dbReference type="InterPro" id="IPR001610">
    <property type="entry name" value="PAC"/>
</dbReference>
<evidence type="ECO:0000256" key="5">
    <source>
        <dbReference type="ARBA" id="ARBA00022777"/>
    </source>
</evidence>
<dbReference type="CDD" id="cd00082">
    <property type="entry name" value="HisKA"/>
    <property type="match status" value="1"/>
</dbReference>
<dbReference type="InterPro" id="IPR013656">
    <property type="entry name" value="PAS_4"/>
</dbReference>
<dbReference type="InterPro" id="IPR036097">
    <property type="entry name" value="HisK_dim/P_sf"/>
</dbReference>
<dbReference type="PANTHER" id="PTHR43304">
    <property type="entry name" value="PHYTOCHROME-LIKE PROTEIN CPH1"/>
    <property type="match status" value="1"/>
</dbReference>
<dbReference type="NCBIfam" id="TIGR00229">
    <property type="entry name" value="sensory_box"/>
    <property type="match status" value="2"/>
</dbReference>
<keyword evidence="10" id="KW-1185">Reference proteome</keyword>
<dbReference type="SMART" id="SM00091">
    <property type="entry name" value="PAS"/>
    <property type="match status" value="3"/>
</dbReference>
<dbReference type="PRINTS" id="PR00344">
    <property type="entry name" value="BCTRLSENSOR"/>
</dbReference>
<evidence type="ECO:0000256" key="3">
    <source>
        <dbReference type="ARBA" id="ARBA00022553"/>
    </source>
</evidence>
<keyword evidence="5" id="KW-0418">Kinase</keyword>
<dbReference type="InterPro" id="IPR036890">
    <property type="entry name" value="HATPase_C_sf"/>
</dbReference>
<evidence type="ECO:0000256" key="2">
    <source>
        <dbReference type="ARBA" id="ARBA00012438"/>
    </source>
</evidence>
<dbReference type="Proteomes" id="UP000248553">
    <property type="component" value="Unassembled WGS sequence"/>
</dbReference>
<dbReference type="SUPFAM" id="SSF55785">
    <property type="entry name" value="PYP-like sensor domain (PAS domain)"/>
    <property type="match status" value="4"/>
</dbReference>
<evidence type="ECO:0000313" key="10">
    <source>
        <dbReference type="Proteomes" id="UP000248553"/>
    </source>
</evidence>
<dbReference type="Gene3D" id="1.10.287.130">
    <property type="match status" value="1"/>
</dbReference>
<feature type="domain" description="PAC" evidence="8">
    <location>
        <begin position="371"/>
        <end position="425"/>
    </location>
</feature>
<feature type="domain" description="Histidine kinase" evidence="7">
    <location>
        <begin position="776"/>
        <end position="990"/>
    </location>
</feature>
<feature type="coiled-coil region" evidence="6">
    <location>
        <begin position="123"/>
        <end position="157"/>
    </location>
</feature>
<evidence type="ECO:0000256" key="1">
    <source>
        <dbReference type="ARBA" id="ARBA00000085"/>
    </source>
</evidence>
<dbReference type="SMART" id="SM00387">
    <property type="entry name" value="HATPase_c"/>
    <property type="match status" value="1"/>
</dbReference>
<evidence type="ECO:0000256" key="4">
    <source>
        <dbReference type="ARBA" id="ARBA00022679"/>
    </source>
</evidence>
<feature type="coiled-coil region" evidence="6">
    <location>
        <begin position="413"/>
        <end position="461"/>
    </location>
</feature>
<dbReference type="InterPro" id="IPR005467">
    <property type="entry name" value="His_kinase_dom"/>
</dbReference>
<dbReference type="SMART" id="SM00086">
    <property type="entry name" value="PAC"/>
    <property type="match status" value="3"/>
</dbReference>
<evidence type="ECO:0000259" key="7">
    <source>
        <dbReference type="PROSITE" id="PS50109"/>
    </source>
</evidence>
<dbReference type="InterPro" id="IPR004358">
    <property type="entry name" value="Sig_transdc_His_kin-like_C"/>
</dbReference>
<dbReference type="EMBL" id="QHKM01000008">
    <property type="protein sequence ID" value="RAK63941.1"/>
    <property type="molecule type" value="Genomic_DNA"/>
</dbReference>
<gene>
    <name evidence="9" type="ORF">DLM85_20575</name>
</gene>
<feature type="domain" description="PAC" evidence="8">
    <location>
        <begin position="222"/>
        <end position="277"/>
    </location>
</feature>
<protein>
    <recommendedName>
        <fullName evidence="2">histidine kinase</fullName>
        <ecNumber evidence="2">2.7.13.3</ecNumber>
    </recommendedName>
</protein>
<dbReference type="Gene3D" id="3.30.450.20">
    <property type="entry name" value="PAS domain"/>
    <property type="match status" value="4"/>
</dbReference>
<comment type="catalytic activity">
    <reaction evidence="1">
        <text>ATP + protein L-histidine = ADP + protein N-phospho-L-histidine.</text>
        <dbReference type="EC" id="2.7.13.3"/>
    </reaction>
</comment>
<reference evidence="10" key="1">
    <citation type="submission" date="2018-05" db="EMBL/GenBank/DDBJ databases">
        <authorList>
            <person name="Nie L."/>
        </authorList>
    </citation>
    <scope>NUCLEOTIDE SEQUENCE [LARGE SCALE GENOMIC DNA]</scope>
    <source>
        <strain evidence="10">NL</strain>
    </source>
</reference>
<dbReference type="InterPro" id="IPR003661">
    <property type="entry name" value="HisK_dim/P_dom"/>
</dbReference>
<keyword evidence="4" id="KW-0808">Transferase</keyword>
<dbReference type="PROSITE" id="PS50113">
    <property type="entry name" value="PAC"/>
    <property type="match status" value="4"/>
</dbReference>
<dbReference type="EC" id="2.7.13.3" evidence="2"/>
<feature type="coiled-coil region" evidence="6">
    <location>
        <begin position="265"/>
        <end position="299"/>
    </location>
</feature>
<evidence type="ECO:0000256" key="6">
    <source>
        <dbReference type="SAM" id="Coils"/>
    </source>
</evidence>
<keyword evidence="6" id="KW-0175">Coiled coil</keyword>
<dbReference type="SUPFAM" id="SSF47384">
    <property type="entry name" value="Homodimeric domain of signal transducing histidine kinase"/>
    <property type="match status" value="1"/>
</dbReference>
<dbReference type="InterPro" id="IPR052162">
    <property type="entry name" value="Sensor_kinase/Photoreceptor"/>
</dbReference>
<evidence type="ECO:0000313" key="9">
    <source>
        <dbReference type="EMBL" id="RAK63941.1"/>
    </source>
</evidence>
<dbReference type="RefSeq" id="WP_111480059.1">
    <property type="nucleotide sequence ID" value="NZ_QHKM01000008.1"/>
</dbReference>
<comment type="caution">
    <text evidence="9">The sequence shown here is derived from an EMBL/GenBank/DDBJ whole genome shotgun (WGS) entry which is preliminary data.</text>
</comment>
<dbReference type="InterPro" id="IPR000700">
    <property type="entry name" value="PAS-assoc_C"/>
</dbReference>
<dbReference type="Pfam" id="PF02518">
    <property type="entry name" value="HATPase_c"/>
    <property type="match status" value="1"/>
</dbReference>
<sequence>MLPADLPLLAPPDEFFAALLDLSVSGIVYYQPVRDEAGQVTDLVFGYLNPAAQRLLRLPARPAATYRQQFPDGEATGLWAFHRDALLTDGPQHYPAEDGADAYRLAARRVGDGLLVSFGPGSLAGEEQALRDSQAREQAARAEAERERNLLQALLAQAPVAIGLFQGEELRITAANEQMAATLGRPVEQVLGRPLLQALPEVQGQGFDALLQQVLSTGVPVTGTETPATMLRDGRLQTTYHNFVYQPLYDAQGQVLGVIDVSVDVTEQVQARRQLEQLNQKLEARVQKRTRQLEEQQQLLSRILRQVPAAIATLSGPEHRFSFANDLYQGLIDYRVRLGQSVAEVMPELVDQGIIELLDRVYATGEPFIGQELLVQLHEAATGTLQPRYFDFVYQPMRDEQGQTGILVFAVDVTEQVQARRQVEQLNQELETRVQERTHEAQAARAEAERQRGELQRVFEQAPIAIAVYRGPRYVIELANPTVCRLWGRTQDQIVGRGLFEALPEVAGMGYEELLDEVMATGVPHVAHAMEAVHEREGRRDTVYWDFVYVPVYQADGRIDGAMVVANEVTEQVQARRQLEQLNQELETRVQERTRQLADALADAEAQREQLRVQQGLLSQILRLVPASIATLSGPEHRFSFFNEFYQALSADRTTLGSTVAAVFPEVVGQGFIELLDRVYATGEPFVGTDVPAALYDRRTRRPEQRYVDFLYQPLFDEQQQVTGILAFILDVTDKVQARRQVQALNEELQAANEELNDTNAQLTRINTDLDTFVYTASHDLKAPIANIEGLLDALRDYLPADTAEPMVLHLLGLMQGAVARFQQTVGHLTDVSRLQHAQPAELVPLAALVDDVRLDLASLIETTRAHLMLDLDACPTVYFAAKNLRSIIYNLLSNALKYRHPERPPLVHLRAHCLPGQVVLTVQDNGLGLTEQQQGKLFTLFRRLHSHVDGSGVGLYMLKRIVENADGTIAVRSWPGLGSIFTVTLPRTSPD</sequence>
<dbReference type="InterPro" id="IPR003594">
    <property type="entry name" value="HATPase_dom"/>
</dbReference>
<dbReference type="GO" id="GO:0000155">
    <property type="term" value="F:phosphorelay sensor kinase activity"/>
    <property type="evidence" value="ECO:0007669"/>
    <property type="project" value="InterPro"/>
</dbReference>
<proteinExistence type="predicted"/>
<name>A0A328BBY7_9BACT</name>